<dbReference type="InterPro" id="IPR016342">
    <property type="entry name" value="AP_complex_bsu_1_2_4"/>
</dbReference>
<evidence type="ECO:0000256" key="3">
    <source>
        <dbReference type="ARBA" id="ARBA00022448"/>
    </source>
</evidence>
<dbReference type="Pfam" id="PF01602">
    <property type="entry name" value="Adaptin_N"/>
    <property type="match status" value="1"/>
</dbReference>
<evidence type="ECO:0000256" key="2">
    <source>
        <dbReference type="ARBA" id="ARBA00006613"/>
    </source>
</evidence>
<dbReference type="GO" id="GO:0016192">
    <property type="term" value="P:vesicle-mediated transport"/>
    <property type="evidence" value="ECO:0007669"/>
    <property type="project" value="InterPro"/>
</dbReference>
<accession>A0A1H6PTU7</accession>
<sequence>MSDLKFFTKGKAAELRTELQAAKGPKNVGKKKAVLKKIVANMTMSNNEMIVLFEDIIDMIRSSNDLDVKKMCFLYLITYCKAKPELATGALDPLLDDAGSRESPLIRALALKTLSSIPLEDFIREGVEPTKRLLFDEDPYVRKTACLAVAKMWSHDTKIVEHSDLIALLNKLLNDGNPTVVASALAALMDITEKSSDLQLTLDHNHASKIATVLGECSEWSQISMLQALLCWTPQTALEAERMVERVLPRLQHSNAAVVLGTVRLIVYLANYSQNLLEHVPQIPTKLSSAMVNLISRQPELQYLALRNCILILQSKPQLLQGLSVKAFFCKYNDPIYIKTTKLELIYLLANDSNIGVVLRELREYATEIDVQVVRKSVRAIGKLALKLESATAAKASVDTLMYLVETRVSYIVQEAIVALKNILRRYPGRFEGVIGELCEHLDALDEPEAREAMVWIVGQYADRIDDSHLILEQHFLSTWHDEPVNVQLALLTATVKLFILRPTRGQAMVPKVLKWATEETDNPDLRDRGYMYWRLLSSDPSAARDIVHPDKMPLIHVEDEAIMDPRVLEELELGIGTLASIYLKPVRHVFRLAKPRKLTPSPCLIPRKDSDVDELKQLAEQAEKSKQPAPSMPDIASLNLGTLQSPSLAQYTPLIPTPTTGTPTTPSFPQMPQRSNSVAVHHQSQQLLDDGSGSQGYFVTQNGIAQGSQNTQNLLW</sequence>
<keyword evidence="5 6" id="KW-0472">Membrane</keyword>
<dbReference type="Proteomes" id="UP000256601">
    <property type="component" value="Unassembled WGS sequence"/>
</dbReference>
<feature type="region of interest" description="Disordered" evidence="7">
    <location>
        <begin position="652"/>
        <end position="678"/>
    </location>
</feature>
<comment type="function">
    <text evidence="6">Adaptins are components of the adaptor complexes which link clathrin to receptors in coated vesicles. Clathrin-associated protein complexes are believed to interact with the cytoplasmic tails of membrane proteins, leading to their selection and concentration.</text>
</comment>
<evidence type="ECO:0000256" key="6">
    <source>
        <dbReference type="PIRNR" id="PIRNR002291"/>
    </source>
</evidence>
<evidence type="ECO:0000256" key="5">
    <source>
        <dbReference type="ARBA" id="ARBA00023136"/>
    </source>
</evidence>
<dbReference type="KEGG" id="yli:2911557"/>
<dbReference type="eggNOG" id="KOG1061">
    <property type="taxonomic scope" value="Eukaryota"/>
</dbReference>
<evidence type="ECO:0000313" key="11">
    <source>
        <dbReference type="Proteomes" id="UP000182444"/>
    </source>
</evidence>
<dbReference type="GO" id="GO:0030122">
    <property type="term" value="C:AP-2 adaptor complex"/>
    <property type="evidence" value="ECO:0007669"/>
    <property type="project" value="EnsemblFungi"/>
</dbReference>
<evidence type="ECO:0000256" key="7">
    <source>
        <dbReference type="SAM" id="MobiDB-lite"/>
    </source>
</evidence>
<evidence type="ECO:0000313" key="12">
    <source>
        <dbReference type="Proteomes" id="UP000256601"/>
    </source>
</evidence>
<dbReference type="VEuPathDB" id="FungiDB:YALI1_E18802g"/>
<dbReference type="Gene3D" id="1.25.10.10">
    <property type="entry name" value="Leucine-rich Repeat Variant"/>
    <property type="match status" value="1"/>
</dbReference>
<dbReference type="AlphaFoldDB" id="A0A1H6PTU7"/>
<dbReference type="SUPFAM" id="SSF48371">
    <property type="entry name" value="ARM repeat"/>
    <property type="match status" value="1"/>
</dbReference>
<evidence type="ECO:0000259" key="8">
    <source>
        <dbReference type="Pfam" id="PF01602"/>
    </source>
</evidence>
<dbReference type="InterPro" id="IPR016024">
    <property type="entry name" value="ARM-type_fold"/>
</dbReference>
<dbReference type="InterPro" id="IPR026739">
    <property type="entry name" value="AP_beta"/>
</dbReference>
<proteinExistence type="inferred from homology"/>
<evidence type="ECO:0000313" key="9">
    <source>
        <dbReference type="EMBL" id="AOW05462.1"/>
    </source>
</evidence>
<feature type="compositionally biased region" description="Low complexity" evidence="7">
    <location>
        <begin position="653"/>
        <end position="666"/>
    </location>
</feature>
<evidence type="ECO:0000256" key="4">
    <source>
        <dbReference type="ARBA" id="ARBA00022927"/>
    </source>
</evidence>
<dbReference type="OrthoDB" id="10254310at2759"/>
<name>A0A1H6PTU7_YARLL</name>
<dbReference type="VEuPathDB" id="FungiDB:YALI0_E15598g"/>
<dbReference type="OMA" id="FIQRPTR"/>
<dbReference type="PIRSF" id="PIRSF002291">
    <property type="entry name" value="AP_complex_beta"/>
    <property type="match status" value="1"/>
</dbReference>
<feature type="domain" description="Clathrin/coatomer adaptor adaptin-like N-terminal" evidence="8">
    <location>
        <begin position="14"/>
        <end position="540"/>
    </location>
</feature>
<dbReference type="Proteomes" id="UP000182444">
    <property type="component" value="Chromosome 1E"/>
</dbReference>
<evidence type="ECO:0000256" key="1">
    <source>
        <dbReference type="ARBA" id="ARBA00004308"/>
    </source>
</evidence>
<dbReference type="GeneID" id="2911557"/>
<protein>
    <recommendedName>
        <fullName evidence="6">AP complex subunit beta</fullName>
    </recommendedName>
</protein>
<feature type="compositionally biased region" description="Polar residues" evidence="7">
    <location>
        <begin position="668"/>
        <end position="678"/>
    </location>
</feature>
<dbReference type="InterPro" id="IPR011989">
    <property type="entry name" value="ARM-like"/>
</dbReference>
<gene>
    <name evidence="10" type="ORF">B0I71DRAFT_134742</name>
    <name evidence="9" type="ORF">YALI1_E18802g</name>
</gene>
<dbReference type="GO" id="GO:0006886">
    <property type="term" value="P:intracellular protein transport"/>
    <property type="evidence" value="ECO:0007669"/>
    <property type="project" value="InterPro"/>
</dbReference>
<dbReference type="InterPro" id="IPR002553">
    <property type="entry name" value="Clathrin/coatomer_adapt-like_N"/>
</dbReference>
<dbReference type="EMBL" id="KZ859046">
    <property type="protein sequence ID" value="RDW24172.1"/>
    <property type="molecule type" value="Genomic_DNA"/>
</dbReference>
<dbReference type="PANTHER" id="PTHR11134">
    <property type="entry name" value="ADAPTOR COMPLEX SUBUNIT BETA FAMILY MEMBER"/>
    <property type="match status" value="1"/>
</dbReference>
<dbReference type="GO" id="GO:0032153">
    <property type="term" value="C:cell division site"/>
    <property type="evidence" value="ECO:0007669"/>
    <property type="project" value="EnsemblFungi"/>
</dbReference>
<dbReference type="RefSeq" id="XP_503988.2">
    <property type="nucleotide sequence ID" value="XM_503988.2"/>
</dbReference>
<dbReference type="GO" id="GO:0051285">
    <property type="term" value="C:cell cortex of cell tip"/>
    <property type="evidence" value="ECO:0007669"/>
    <property type="project" value="EnsemblFungi"/>
</dbReference>
<comment type="subcellular location">
    <subcellularLocation>
        <location evidence="1">Endomembrane system</location>
    </subcellularLocation>
</comment>
<dbReference type="GO" id="GO:0030276">
    <property type="term" value="F:clathrin binding"/>
    <property type="evidence" value="ECO:0007669"/>
    <property type="project" value="InterPro"/>
</dbReference>
<dbReference type="EMBL" id="CP017557">
    <property type="protein sequence ID" value="AOW05462.1"/>
    <property type="molecule type" value="Genomic_DNA"/>
</dbReference>
<reference evidence="10 12" key="2">
    <citation type="submission" date="2018-07" db="EMBL/GenBank/DDBJ databases">
        <title>Draft Genome Assemblies for Five Robust Yarrowia lipolytica Strains Exhibiting High Lipid Production and Pentose Sugar Utilization and Sugar Alcohol Secretion from Undetoxified Lignocellulosic Biomass Hydrolysates.</title>
        <authorList>
            <consortium name="DOE Joint Genome Institute"/>
            <person name="Walker C."/>
            <person name="Ryu S."/>
            <person name="Na H."/>
            <person name="Zane M."/>
            <person name="LaButti K."/>
            <person name="Lipzen A."/>
            <person name="Haridas S."/>
            <person name="Barry K."/>
            <person name="Grigoriev I.V."/>
            <person name="Quarterman J."/>
            <person name="Slininger P."/>
            <person name="Dien B."/>
            <person name="Trinh C.T."/>
        </authorList>
    </citation>
    <scope>NUCLEOTIDE SEQUENCE [LARGE SCALE GENOMIC DNA]</scope>
    <source>
        <strain evidence="10 12">YB392</strain>
    </source>
</reference>
<keyword evidence="3 6" id="KW-0813">Transport</keyword>
<keyword evidence="4 6" id="KW-0653">Protein transport</keyword>
<organism evidence="9 11">
    <name type="scientific">Yarrowia lipolytica</name>
    <name type="common">Candida lipolytica</name>
    <dbReference type="NCBI Taxonomy" id="4952"/>
    <lineage>
        <taxon>Eukaryota</taxon>
        <taxon>Fungi</taxon>
        <taxon>Dikarya</taxon>
        <taxon>Ascomycota</taxon>
        <taxon>Saccharomycotina</taxon>
        <taxon>Dipodascomycetes</taxon>
        <taxon>Dipodascales</taxon>
        <taxon>Dipodascales incertae sedis</taxon>
        <taxon>Yarrowia</taxon>
    </lineage>
</organism>
<evidence type="ECO:0000313" key="10">
    <source>
        <dbReference type="EMBL" id="RDW24172.1"/>
    </source>
</evidence>
<comment type="similarity">
    <text evidence="2 6">Belongs to the adaptor complexes large subunit family.</text>
</comment>
<reference evidence="9 11" key="1">
    <citation type="journal article" date="2016" name="PLoS ONE">
        <title>Sequence Assembly of Yarrowia lipolytica Strain W29/CLIB89 Shows Transposable Element Diversity.</title>
        <authorList>
            <person name="Magnan C."/>
            <person name="Yu J."/>
            <person name="Chang I."/>
            <person name="Jahn E."/>
            <person name="Kanomata Y."/>
            <person name="Wu J."/>
            <person name="Zeller M."/>
            <person name="Oakes M."/>
            <person name="Baldi P."/>
            <person name="Sandmeyer S."/>
        </authorList>
    </citation>
    <scope>NUCLEOTIDE SEQUENCE [LARGE SCALE GENOMIC DNA]</scope>
    <source>
        <strain evidence="9">CLIB89</strain>
        <strain evidence="11">CLIB89(W29)</strain>
    </source>
</reference>